<protein>
    <recommendedName>
        <fullName evidence="6">Transcription repressor NadR</fullName>
    </recommendedName>
</protein>
<dbReference type="Pfam" id="PF02829">
    <property type="entry name" value="3H"/>
    <property type="match status" value="1"/>
</dbReference>
<feature type="binding site" evidence="1">
    <location>
        <position position="145"/>
    </location>
    <ligand>
        <name>Ni(2+)</name>
        <dbReference type="ChEBI" id="CHEBI:49786"/>
    </ligand>
</feature>
<evidence type="ECO:0008006" key="6">
    <source>
        <dbReference type="Google" id="ProtNLM"/>
    </source>
</evidence>
<dbReference type="PANTHER" id="PTHR40068:SF1">
    <property type="entry name" value="TRANSCRIPTION REPRESSOR NIAR-RELATED"/>
    <property type="match status" value="1"/>
</dbReference>
<evidence type="ECO:0000313" key="5">
    <source>
        <dbReference type="Proteomes" id="UP000214880"/>
    </source>
</evidence>
<feature type="domain" description="3H" evidence="2">
    <location>
        <begin position="72"/>
        <end position="168"/>
    </location>
</feature>
<feature type="binding site" evidence="1">
    <location>
        <position position="76"/>
    </location>
    <ligand>
        <name>Ni(2+)</name>
        <dbReference type="ChEBI" id="CHEBI:49786"/>
    </ligand>
</feature>
<dbReference type="OrthoDB" id="9792661at2"/>
<dbReference type="InterPro" id="IPR004173">
    <property type="entry name" value="3H_domain"/>
</dbReference>
<dbReference type="Proteomes" id="UP000214880">
    <property type="component" value="Unassembled WGS sequence"/>
</dbReference>
<dbReference type="GO" id="GO:0046872">
    <property type="term" value="F:metal ion binding"/>
    <property type="evidence" value="ECO:0007669"/>
    <property type="project" value="UniProtKB-KW"/>
</dbReference>
<dbReference type="RefSeq" id="WP_092075037.1">
    <property type="nucleotide sequence ID" value="NZ_FNHB01000016.1"/>
</dbReference>
<dbReference type="InterPro" id="IPR036390">
    <property type="entry name" value="WH_DNA-bd_sf"/>
</dbReference>
<dbReference type="EMBL" id="FNHB01000016">
    <property type="protein sequence ID" value="SDN28240.1"/>
    <property type="molecule type" value="Genomic_DNA"/>
</dbReference>
<keyword evidence="1" id="KW-0533">Nickel</keyword>
<reference evidence="4 5" key="1">
    <citation type="submission" date="2016-10" db="EMBL/GenBank/DDBJ databases">
        <authorList>
            <person name="de Groot N.N."/>
        </authorList>
    </citation>
    <scope>NUCLEOTIDE SEQUENCE [LARGE SCALE GENOMIC DNA]</scope>
    <source>
        <strain evidence="4 5">DSM 1736</strain>
    </source>
</reference>
<feature type="domain" description="Helix-turn-helix type 11" evidence="3">
    <location>
        <begin position="6"/>
        <end position="59"/>
    </location>
</feature>
<dbReference type="InterPro" id="IPR036388">
    <property type="entry name" value="WH-like_DNA-bd_sf"/>
</dbReference>
<dbReference type="Gene3D" id="1.10.10.10">
    <property type="entry name" value="Winged helix-like DNA-binding domain superfamily/Winged helix DNA-binding domain"/>
    <property type="match status" value="1"/>
</dbReference>
<sequence length="170" mass="18716">METQERRALLLAKLKAADKPLTGTVLARELGVSRQIIVGDIAIIRASGVAVYATPQGYIIPADLTTAISATIACRHERDELEQELAIIIDHGGKIRDVIVEHPLYGEIRANLMLRSRRELDEFLVRLAESGAKPLSIVTSGTHLHTIEVPNEKVLASIEEELRKQGILLE</sequence>
<proteinExistence type="predicted"/>
<dbReference type="SUPFAM" id="SSF75500">
    <property type="entry name" value="Putative transcriptional regulator TM1602, C-terminal domain"/>
    <property type="match status" value="1"/>
</dbReference>
<dbReference type="Gene3D" id="3.30.1340.20">
    <property type="entry name" value="3H domain"/>
    <property type="match status" value="1"/>
</dbReference>
<dbReference type="InterPro" id="IPR035922">
    <property type="entry name" value="3H_dom_sf"/>
</dbReference>
<accession>A0A1H0A3Z6</accession>
<name>A0A1H0A3Z6_9FIRM</name>
<feature type="binding site" evidence="1">
    <location>
        <position position="84"/>
    </location>
    <ligand>
        <name>Ni(2+)</name>
        <dbReference type="ChEBI" id="CHEBI:49786"/>
    </ligand>
</feature>
<dbReference type="InterPro" id="IPR026043">
    <property type="entry name" value="NadR"/>
</dbReference>
<dbReference type="PIRSF" id="PIRSF037847">
    <property type="entry name" value="NiaR"/>
    <property type="match status" value="1"/>
</dbReference>
<keyword evidence="1" id="KW-0479">Metal-binding</keyword>
<evidence type="ECO:0000259" key="2">
    <source>
        <dbReference type="Pfam" id="PF02829"/>
    </source>
</evidence>
<evidence type="ECO:0000313" key="4">
    <source>
        <dbReference type="EMBL" id="SDN28240.1"/>
    </source>
</evidence>
<dbReference type="SUPFAM" id="SSF46785">
    <property type="entry name" value="Winged helix' DNA-binding domain"/>
    <property type="match status" value="1"/>
</dbReference>
<dbReference type="InterPro" id="IPR013196">
    <property type="entry name" value="HTH_11"/>
</dbReference>
<gene>
    <name evidence="4" type="ORF">SAMN04488502_11650</name>
</gene>
<dbReference type="Pfam" id="PF08279">
    <property type="entry name" value="HTH_11"/>
    <property type="match status" value="1"/>
</dbReference>
<dbReference type="STRING" id="146817.SAMN04488502_11650"/>
<evidence type="ECO:0000256" key="1">
    <source>
        <dbReference type="PIRSR" id="PIRSR037847-1"/>
    </source>
</evidence>
<dbReference type="AlphaFoldDB" id="A0A1H0A3Z6"/>
<keyword evidence="5" id="KW-1185">Reference proteome</keyword>
<dbReference type="PANTHER" id="PTHR40068">
    <property type="entry name" value="TRANSCRIPTION REPRESSOR NIAR-RELATED"/>
    <property type="match status" value="1"/>
</dbReference>
<organism evidence="4 5">
    <name type="scientific">Dendrosporobacter quercicolus</name>
    <dbReference type="NCBI Taxonomy" id="146817"/>
    <lineage>
        <taxon>Bacteria</taxon>
        <taxon>Bacillati</taxon>
        <taxon>Bacillota</taxon>
        <taxon>Negativicutes</taxon>
        <taxon>Selenomonadales</taxon>
        <taxon>Sporomusaceae</taxon>
        <taxon>Dendrosporobacter</taxon>
    </lineage>
</organism>
<feature type="binding site" evidence="1">
    <location>
        <position position="143"/>
    </location>
    <ligand>
        <name>Ni(2+)</name>
        <dbReference type="ChEBI" id="CHEBI:49786"/>
    </ligand>
</feature>
<evidence type="ECO:0000259" key="3">
    <source>
        <dbReference type="Pfam" id="PF08279"/>
    </source>
</evidence>